<feature type="compositionally biased region" description="Basic and acidic residues" evidence="1">
    <location>
        <begin position="62"/>
        <end position="72"/>
    </location>
</feature>
<dbReference type="EMBL" id="CP137308">
    <property type="protein sequence ID" value="WQF82279.1"/>
    <property type="molecule type" value="Genomic_DNA"/>
</dbReference>
<dbReference type="GeneID" id="87943796"/>
<reference evidence="3" key="1">
    <citation type="journal article" date="2023" name="bioRxiv">
        <title>Complete genome of the Medicago anthracnose fungus, Colletotrichum destructivum, reveals a mini-chromosome-like region within a core chromosome.</title>
        <authorList>
            <person name="Lapalu N."/>
            <person name="Simon A."/>
            <person name="Lu A."/>
            <person name="Plaumann P.-L."/>
            <person name="Amselem J."/>
            <person name="Pigne S."/>
            <person name="Auger A."/>
            <person name="Koch C."/>
            <person name="Dallery J.-F."/>
            <person name="O'Connell R.J."/>
        </authorList>
    </citation>
    <scope>NUCLEOTIDE SEQUENCE [LARGE SCALE GENOMIC DNA]</scope>
    <source>
        <strain evidence="3">CBS 520.97</strain>
    </source>
</reference>
<gene>
    <name evidence="2" type="ORF">CDEST_07293</name>
</gene>
<keyword evidence="3" id="KW-1185">Reference proteome</keyword>
<sequence>MFSHRHSPRTKKRAKKVMPLSVDLPIAKGPWHTGHGPCLASLSPWRQPVFVALHPKRIPAKGTREDWGKRSSDAGWTEAGVADGSTVIIREGNSEETADTGSHHGSWSVDRGERSQSRRGRYH</sequence>
<dbReference type="RefSeq" id="XP_062779503.1">
    <property type="nucleotide sequence ID" value="XM_062923452.1"/>
</dbReference>
<feature type="compositionally biased region" description="Basic residues" evidence="1">
    <location>
        <begin position="1"/>
        <end position="16"/>
    </location>
</feature>
<feature type="region of interest" description="Disordered" evidence="1">
    <location>
        <begin position="61"/>
        <end position="123"/>
    </location>
</feature>
<accession>A0AAX4IG05</accession>
<name>A0AAX4IG05_9PEZI</name>
<feature type="region of interest" description="Disordered" evidence="1">
    <location>
        <begin position="1"/>
        <end position="20"/>
    </location>
</feature>
<protein>
    <submittedName>
        <fullName evidence="2">Uncharacterized protein</fullName>
    </submittedName>
</protein>
<dbReference type="Proteomes" id="UP001322277">
    <property type="component" value="Chromosome 4"/>
</dbReference>
<dbReference type="AlphaFoldDB" id="A0AAX4IG05"/>
<dbReference type="KEGG" id="cdet:87943796"/>
<evidence type="ECO:0000313" key="2">
    <source>
        <dbReference type="EMBL" id="WQF82279.1"/>
    </source>
</evidence>
<organism evidence="2 3">
    <name type="scientific">Colletotrichum destructivum</name>
    <dbReference type="NCBI Taxonomy" id="34406"/>
    <lineage>
        <taxon>Eukaryota</taxon>
        <taxon>Fungi</taxon>
        <taxon>Dikarya</taxon>
        <taxon>Ascomycota</taxon>
        <taxon>Pezizomycotina</taxon>
        <taxon>Sordariomycetes</taxon>
        <taxon>Hypocreomycetidae</taxon>
        <taxon>Glomerellales</taxon>
        <taxon>Glomerellaceae</taxon>
        <taxon>Colletotrichum</taxon>
        <taxon>Colletotrichum destructivum species complex</taxon>
    </lineage>
</organism>
<evidence type="ECO:0000256" key="1">
    <source>
        <dbReference type="SAM" id="MobiDB-lite"/>
    </source>
</evidence>
<evidence type="ECO:0000313" key="3">
    <source>
        <dbReference type="Proteomes" id="UP001322277"/>
    </source>
</evidence>
<proteinExistence type="predicted"/>